<feature type="transmembrane region" description="Helical" evidence="5">
    <location>
        <begin position="77"/>
        <end position="96"/>
    </location>
</feature>
<dbReference type="InterPro" id="IPR037185">
    <property type="entry name" value="EmrE-like"/>
</dbReference>
<keyword evidence="7" id="KW-1185">Reference proteome</keyword>
<dbReference type="InterPro" id="IPR008521">
    <property type="entry name" value="Mg_trans_NIPA"/>
</dbReference>
<feature type="transmembrane region" description="Helical" evidence="5">
    <location>
        <begin position="613"/>
        <end position="635"/>
    </location>
</feature>
<evidence type="ECO:0000313" key="6">
    <source>
        <dbReference type="EMBL" id="KDO27804.1"/>
    </source>
</evidence>
<feature type="transmembrane region" description="Helical" evidence="5">
    <location>
        <begin position="518"/>
        <end position="535"/>
    </location>
</feature>
<name>A0A067CAL8_SAPPC</name>
<keyword evidence="3 5" id="KW-1133">Transmembrane helix</keyword>
<protein>
    <submittedName>
        <fullName evidence="6">Uncharacterized protein</fullName>
    </submittedName>
</protein>
<sequence>MSSSSLGLGIGMCLVGTTVSNLGLNIQKYSFLHQVRLPETQRRPYTTQWRWWLGFACVGLGSIADFAALTFAAQSVITPIGAFTLVANLCFAHYWLKEPLCRTDVAGTGLIVLGATTVAIFGSHESPEYSLDELIALYMRGSMAVYAIAILGLVVFFHVVLMRSEQVLRKCGKASPEYRALEKLHPLSYAGFAGIVGAQSVMFAKSSGELIQLSLQGRNQFNRVLTYVILAGLVLTISVQTHMLALGLKHFDALYMVPVFTCFFISFSVLGGAVYFDEFQAFTLYQSICFPLGVAITVGGVILLSRREMRLSETTLDGTASPGTESQDFALTTTPTFTRRVDISMSDHETNTSNLFIGIGICLIGSTISNLGLNIQKYSFIMQAHLPDHERKPYNTQWRWWLGFFGVGVGSIADFAALTFAAQSIIMPVGAFTLVCNIMFAHFWLKEKLTRNDLWGTVWIVIGAVMVTIFGSHESTNYTLHELLRLYYRWDMLIYLVFIIGVGALSTEYKTVLKTHPLAYAGLAGVFGAQSVMFAKSTGELIKQSASGDNQFNKGLTYVILVCLVLTIAMQTHLLSLGLKYFDALYIVPVFQCFFITFSVLGGAIYFQEFKDYSVTQYICFPLGVFITIYGVWVLSSREMQHDAGAPPVPPAPPSSAESICHAELQPNMPGSNMMRRNSSSHRVVMEPEFCPVSNPAQLLERSSSIGGPFYATQSVLMSGRSSTDFQAVGDETEMVAMQTRPLSESAAAGSVHHA</sequence>
<organism evidence="6 7">
    <name type="scientific">Saprolegnia parasitica (strain CBS 223.65)</name>
    <dbReference type="NCBI Taxonomy" id="695850"/>
    <lineage>
        <taxon>Eukaryota</taxon>
        <taxon>Sar</taxon>
        <taxon>Stramenopiles</taxon>
        <taxon>Oomycota</taxon>
        <taxon>Saprolegniomycetes</taxon>
        <taxon>Saprolegniales</taxon>
        <taxon>Saprolegniaceae</taxon>
        <taxon>Saprolegnia</taxon>
    </lineage>
</organism>
<dbReference type="GeneID" id="24129678"/>
<evidence type="ECO:0000256" key="5">
    <source>
        <dbReference type="SAM" id="Phobius"/>
    </source>
</evidence>
<feature type="transmembrane region" description="Helical" evidence="5">
    <location>
        <begin position="400"/>
        <end position="419"/>
    </location>
</feature>
<evidence type="ECO:0000313" key="7">
    <source>
        <dbReference type="Proteomes" id="UP000030745"/>
    </source>
</evidence>
<gene>
    <name evidence="6" type="ORF">SPRG_07403</name>
</gene>
<dbReference type="SUPFAM" id="SSF103481">
    <property type="entry name" value="Multidrug resistance efflux transporter EmrE"/>
    <property type="match status" value="2"/>
</dbReference>
<feature type="transmembrane region" description="Helical" evidence="5">
    <location>
        <begin position="51"/>
        <end position="71"/>
    </location>
</feature>
<feature type="transmembrane region" description="Helical" evidence="5">
    <location>
        <begin position="584"/>
        <end position="607"/>
    </location>
</feature>
<dbReference type="Pfam" id="PF05653">
    <property type="entry name" value="Mg_trans_NIPA"/>
    <property type="match status" value="2"/>
</dbReference>
<dbReference type="RefSeq" id="XP_012201579.1">
    <property type="nucleotide sequence ID" value="XM_012346189.1"/>
</dbReference>
<dbReference type="EMBL" id="KK583215">
    <property type="protein sequence ID" value="KDO27804.1"/>
    <property type="molecule type" value="Genomic_DNA"/>
</dbReference>
<feature type="transmembrane region" description="Helical" evidence="5">
    <location>
        <begin position="105"/>
        <end position="123"/>
    </location>
</feature>
<feature type="transmembrane region" description="Helical" evidence="5">
    <location>
        <begin position="282"/>
        <end position="304"/>
    </location>
</feature>
<dbReference type="VEuPathDB" id="FungiDB:SPRG_07403"/>
<feature type="transmembrane region" description="Helical" evidence="5">
    <location>
        <begin position="454"/>
        <end position="472"/>
    </location>
</feature>
<evidence type="ECO:0000256" key="2">
    <source>
        <dbReference type="ARBA" id="ARBA00022692"/>
    </source>
</evidence>
<dbReference type="PANTHER" id="PTHR12570">
    <property type="match status" value="1"/>
</dbReference>
<evidence type="ECO:0000256" key="1">
    <source>
        <dbReference type="ARBA" id="ARBA00004141"/>
    </source>
</evidence>
<dbReference type="OrthoDB" id="165382at2759"/>
<feature type="transmembrane region" description="Helical" evidence="5">
    <location>
        <begin position="487"/>
        <end position="506"/>
    </location>
</feature>
<keyword evidence="2 5" id="KW-0812">Transmembrane</keyword>
<keyword evidence="4 5" id="KW-0472">Membrane</keyword>
<feature type="transmembrane region" description="Helical" evidence="5">
    <location>
        <begin position="253"/>
        <end position="276"/>
    </location>
</feature>
<feature type="transmembrane region" description="Helical" evidence="5">
    <location>
        <begin position="143"/>
        <end position="163"/>
    </location>
</feature>
<feature type="transmembrane region" description="Helical" evidence="5">
    <location>
        <begin position="555"/>
        <end position="577"/>
    </location>
</feature>
<accession>A0A067CAL8</accession>
<dbReference type="GO" id="GO:0015095">
    <property type="term" value="F:magnesium ion transmembrane transporter activity"/>
    <property type="evidence" value="ECO:0007669"/>
    <property type="project" value="InterPro"/>
</dbReference>
<evidence type="ECO:0000256" key="4">
    <source>
        <dbReference type="ARBA" id="ARBA00023136"/>
    </source>
</evidence>
<feature type="transmembrane region" description="Helical" evidence="5">
    <location>
        <begin position="6"/>
        <end position="26"/>
    </location>
</feature>
<dbReference type="PANTHER" id="PTHR12570:SF9">
    <property type="entry name" value="MAGNESIUM TRANSPORTER NIPA8-RELATED"/>
    <property type="match status" value="1"/>
</dbReference>
<proteinExistence type="predicted"/>
<dbReference type="AlphaFoldDB" id="A0A067CAL8"/>
<comment type="subcellular location">
    <subcellularLocation>
        <location evidence="1">Membrane</location>
        <topology evidence="1">Multi-pass membrane protein</topology>
    </subcellularLocation>
</comment>
<dbReference type="GO" id="GO:0016020">
    <property type="term" value="C:membrane"/>
    <property type="evidence" value="ECO:0007669"/>
    <property type="project" value="UniProtKB-SubCell"/>
</dbReference>
<feature type="transmembrane region" description="Helical" evidence="5">
    <location>
        <begin position="224"/>
        <end position="246"/>
    </location>
</feature>
<dbReference type="KEGG" id="spar:SPRG_07403"/>
<evidence type="ECO:0000256" key="3">
    <source>
        <dbReference type="ARBA" id="ARBA00022989"/>
    </source>
</evidence>
<reference evidence="6 7" key="1">
    <citation type="journal article" date="2013" name="PLoS Genet.">
        <title>Distinctive expansion of potential virulence genes in the genome of the oomycete fish pathogen Saprolegnia parasitica.</title>
        <authorList>
            <person name="Jiang R.H."/>
            <person name="de Bruijn I."/>
            <person name="Haas B.J."/>
            <person name="Belmonte R."/>
            <person name="Lobach L."/>
            <person name="Christie J."/>
            <person name="van den Ackerveken G."/>
            <person name="Bottin A."/>
            <person name="Bulone V."/>
            <person name="Diaz-Moreno S.M."/>
            <person name="Dumas B."/>
            <person name="Fan L."/>
            <person name="Gaulin E."/>
            <person name="Govers F."/>
            <person name="Grenville-Briggs L.J."/>
            <person name="Horner N.R."/>
            <person name="Levin J.Z."/>
            <person name="Mammella M."/>
            <person name="Meijer H.J."/>
            <person name="Morris P."/>
            <person name="Nusbaum C."/>
            <person name="Oome S."/>
            <person name="Phillips A.J."/>
            <person name="van Rooyen D."/>
            <person name="Rzeszutek E."/>
            <person name="Saraiva M."/>
            <person name="Secombes C.J."/>
            <person name="Seidl M.F."/>
            <person name="Snel B."/>
            <person name="Stassen J.H."/>
            <person name="Sykes S."/>
            <person name="Tripathy S."/>
            <person name="van den Berg H."/>
            <person name="Vega-Arreguin J.C."/>
            <person name="Wawra S."/>
            <person name="Young S.K."/>
            <person name="Zeng Q."/>
            <person name="Dieguez-Uribeondo J."/>
            <person name="Russ C."/>
            <person name="Tyler B.M."/>
            <person name="van West P."/>
        </authorList>
    </citation>
    <scope>NUCLEOTIDE SEQUENCE [LARGE SCALE GENOMIC DNA]</scope>
    <source>
        <strain evidence="6 7">CBS 223.65</strain>
    </source>
</reference>
<feature type="transmembrane region" description="Helical" evidence="5">
    <location>
        <begin position="425"/>
        <end position="445"/>
    </location>
</feature>
<dbReference type="Proteomes" id="UP000030745">
    <property type="component" value="Unassembled WGS sequence"/>
</dbReference>